<reference evidence="2" key="1">
    <citation type="submission" date="2018-02" db="EMBL/GenBank/DDBJ databases">
        <title>Whole genome sequencing of African swine fever virus strains isolated from infected wild boars and pigs.</title>
        <authorList>
            <person name="Wozniakowski G."/>
            <person name="Mazur N."/>
            <person name="Pejsak Z."/>
        </authorList>
    </citation>
    <scope>NUCLEOTIDE SEQUENCE [LARGE SCALE GENOMIC DNA]</scope>
    <source>
        <strain evidence="1">Pol16_20186_o7</strain>
        <strain evidence="2">Pol17_03029_C201</strain>
        <strain evidence="3">Pol17_04461_C210</strain>
    </source>
</reference>
<gene>
    <name evidence="2" type="primary">K78R</name>
</gene>
<dbReference type="EMBL" id="MG939583">
    <property type="protein sequence ID" value="AXZ95825.1"/>
    <property type="molecule type" value="Genomic_DNA"/>
</dbReference>
<evidence type="ECO:0000313" key="1">
    <source>
        <dbReference type="EMBL" id="AXZ95825.1"/>
    </source>
</evidence>
<organismHost>
    <name type="scientific">Sus scrofa</name>
    <name type="common">Pig</name>
    <dbReference type="NCBI Taxonomy" id="9823"/>
</organismHost>
<sequence>MVKIFLSKFFYQIIKNIFYFFFFIIYIECLQKLAQKVPQIKKQRRAPPNLVLPEATPAKPMLLRPCIPGCSIKIW</sequence>
<name>A0A385KMK4_ASF</name>
<organismHost>
    <name type="scientific">Potamochoerus larvatus</name>
    <name type="common">Bushpig</name>
    <dbReference type="NCBI Taxonomy" id="273792"/>
</organismHost>
<dbReference type="EMBL" id="MG939588">
    <property type="protein sequence ID" value="AXZ96108.1"/>
    <property type="molecule type" value="Genomic_DNA"/>
</dbReference>
<proteinExistence type="predicted"/>
<organismHost>
    <name type="scientific">Ornithodoros</name>
    <name type="common">relapsing fever ticks</name>
    <dbReference type="NCBI Taxonomy" id="6937"/>
</organismHost>
<organism evidence="2">
    <name type="scientific">African swine fever virus</name>
    <name type="common">ASFV</name>
    <dbReference type="NCBI Taxonomy" id="10497"/>
    <lineage>
        <taxon>Viruses</taxon>
        <taxon>Varidnaviria</taxon>
        <taxon>Bamfordvirae</taxon>
        <taxon>Nucleocytoviricota</taxon>
        <taxon>Pokkesviricetes</taxon>
        <taxon>Asfuvirales</taxon>
        <taxon>Asfarviridae</taxon>
        <taxon>Asfivirus</taxon>
        <taxon>Asfivirus haemorrhagiae</taxon>
    </lineage>
</organism>
<dbReference type="EMBL" id="MG939587">
    <property type="protein sequence ID" value="AXZ96013.1"/>
    <property type="molecule type" value="Genomic_DNA"/>
</dbReference>
<dbReference type="Proteomes" id="UP000271267">
    <property type="component" value="Segment"/>
</dbReference>
<evidence type="ECO:0000313" key="3">
    <source>
        <dbReference type="EMBL" id="AXZ96108.1"/>
    </source>
</evidence>
<protein>
    <submittedName>
        <fullName evidence="2">K78R</fullName>
    </submittedName>
</protein>
<dbReference type="Proteomes" id="UP000268358">
    <property type="component" value="Segment"/>
</dbReference>
<organismHost>
    <name type="scientific">Phacochoerus africanus</name>
    <name type="common">Warthog</name>
    <dbReference type="NCBI Taxonomy" id="41426"/>
</organismHost>
<organismHost>
    <name type="scientific">Ornithodoros moubata</name>
    <name type="common">Soft tick</name>
    <name type="synonym">Argasid tick</name>
    <dbReference type="NCBI Taxonomy" id="6938"/>
</organismHost>
<organismHost>
    <name type="scientific">Phacochoerus aethiopicus</name>
    <name type="common">Warthog</name>
    <dbReference type="NCBI Taxonomy" id="85517"/>
</organismHost>
<evidence type="ECO:0000313" key="2">
    <source>
        <dbReference type="EMBL" id="AXZ96013.1"/>
    </source>
</evidence>
<accession>A0A385KMK4</accession>
<dbReference type="Proteomes" id="UP000275431">
    <property type="component" value="Segment"/>
</dbReference>